<gene>
    <name evidence="3" type="ORF">PORUE0001_0758</name>
</gene>
<keyword evidence="4" id="KW-1185">Reference proteome</keyword>
<dbReference type="PANTHER" id="PTHR35149:SF2">
    <property type="entry name" value="DUF262 DOMAIN-CONTAINING PROTEIN"/>
    <property type="match status" value="1"/>
</dbReference>
<dbReference type="EMBL" id="ACLR01000232">
    <property type="protein sequence ID" value="EEK15906.1"/>
    <property type="molecule type" value="Genomic_DNA"/>
</dbReference>
<dbReference type="InterPro" id="IPR057156">
    <property type="entry name" value="DUF7834"/>
</dbReference>
<dbReference type="RefSeq" id="WP_007366200.1">
    <property type="nucleotide sequence ID" value="NZ_ACLR01000232.1"/>
</dbReference>
<protein>
    <submittedName>
        <fullName evidence="3">Uncharacterized protein</fullName>
    </submittedName>
</protein>
<evidence type="ECO:0000313" key="3">
    <source>
        <dbReference type="EMBL" id="EEK15906.1"/>
    </source>
</evidence>
<dbReference type="OrthoDB" id="9798761at2"/>
<evidence type="ECO:0000259" key="1">
    <source>
        <dbReference type="Pfam" id="PF03235"/>
    </source>
</evidence>
<name>C2MEE4_9PORP</name>
<dbReference type="PANTHER" id="PTHR35149">
    <property type="entry name" value="SLL5132 PROTEIN"/>
    <property type="match status" value="1"/>
</dbReference>
<evidence type="ECO:0000313" key="4">
    <source>
        <dbReference type="Proteomes" id="UP000003303"/>
    </source>
</evidence>
<dbReference type="Pfam" id="PF25202">
    <property type="entry name" value="DUF7834"/>
    <property type="match status" value="1"/>
</dbReference>
<dbReference type="AlphaFoldDB" id="C2MEE4"/>
<dbReference type="InterPro" id="IPR004919">
    <property type="entry name" value="GmrSD_N"/>
</dbReference>
<dbReference type="Proteomes" id="UP000003303">
    <property type="component" value="Unassembled WGS sequence"/>
</dbReference>
<evidence type="ECO:0000259" key="2">
    <source>
        <dbReference type="Pfam" id="PF25202"/>
    </source>
</evidence>
<reference evidence="3 4" key="1">
    <citation type="submission" date="2009-04" db="EMBL/GenBank/DDBJ databases">
        <authorList>
            <person name="Sebastian Y."/>
            <person name="Madupu R."/>
            <person name="Durkin A.S."/>
            <person name="Torralba M."/>
            <person name="Methe B."/>
            <person name="Sutton G.G."/>
            <person name="Strausberg R.L."/>
            <person name="Nelson K.E."/>
        </authorList>
    </citation>
    <scope>NUCLEOTIDE SEQUENCE [LARGE SCALE GENOMIC DNA]</scope>
    <source>
        <strain evidence="3 4">60-3</strain>
    </source>
</reference>
<dbReference type="STRING" id="596327.PORUE0001_0758"/>
<feature type="domain" description="DUF7834" evidence="2">
    <location>
        <begin position="369"/>
        <end position="562"/>
    </location>
</feature>
<organism evidence="3 4">
    <name type="scientific">Porphyromonas uenonis 60-3</name>
    <dbReference type="NCBI Taxonomy" id="596327"/>
    <lineage>
        <taxon>Bacteria</taxon>
        <taxon>Pseudomonadati</taxon>
        <taxon>Bacteroidota</taxon>
        <taxon>Bacteroidia</taxon>
        <taxon>Bacteroidales</taxon>
        <taxon>Porphyromonadaceae</taxon>
        <taxon>Porphyromonas</taxon>
    </lineage>
</organism>
<accession>C2MEE4</accession>
<feature type="domain" description="GmrSD restriction endonucleases N-terminal" evidence="1">
    <location>
        <begin position="197"/>
        <end position="359"/>
    </location>
</feature>
<proteinExistence type="predicted"/>
<comment type="caution">
    <text evidence="3">The sequence shown here is derived from an EMBL/GenBank/DDBJ whole genome shotgun (WGS) entry which is preliminary data.</text>
</comment>
<dbReference type="Pfam" id="PF03235">
    <property type="entry name" value="GmrSD_N"/>
    <property type="match status" value="1"/>
</dbReference>
<sequence>MAYWIQNNKEELNAALTRSGLNARVSGIHAPGGSWQSSRHIRFSAGYAPDNDAHDEEVHYEYHSNGTWRDGYVLLHFEPQTESEGRIRRLARFLKNKTVGKEDIEWLSWNWNDFTNLPYARLSVDTPDLDALVANLKRLETYFLPLIMDFLSQPEVESLEAPYNIKETFDETPYSDTSEDGVSAFSMHLGELMNWNLALPDYQRDYCWENNDIVTLWNAIKSSRLQNDYHLGTIILHYHQDTTPDKPYVYDIIDGQQRLVTLSLMIRALGATGQLPLMKHSFFSHESTKHVSNAKYVIKTLVAREKEPQDFAKTMLEKLSFAVLILTGNNMDLAYTFFSAQNSRGVPLSDFDLLKAHHLRYIHIEEQAMHLAEKWNAMTQEQDGSGKENNLKQTLAVHLFRLRHWMRRNFADEDAYRHVQKEYQAAPVMIGIPPFGESFVFNEKIQGGSHFFAYAENFVHSYEDFRQTKIVELLDRHLNWGAHARYASVIESLLFGYYLKFGRAYLTEALFCICSYMAKHRYSTPRATTASVREYAQNSEIIMMVEQSSSPTFFLAEALERIVPCVYEMQEDVRPVHSAFFNSLKNLFKAIPAVSDKEISKRIEDEFDW</sequence>
<dbReference type="eggNOG" id="COG1479">
    <property type="taxonomic scope" value="Bacteria"/>
</dbReference>